<feature type="region of interest" description="Disordered" evidence="1">
    <location>
        <begin position="360"/>
        <end position="386"/>
    </location>
</feature>
<accession>A0A553HT87</accession>
<evidence type="ECO:0000256" key="2">
    <source>
        <dbReference type="SAM" id="Phobius"/>
    </source>
</evidence>
<name>A0A553HT87_9PEZI</name>
<protein>
    <submittedName>
        <fullName evidence="4">Uncharacterized protein</fullName>
    </submittedName>
</protein>
<comment type="caution">
    <text evidence="4">The sequence shown here is derived from an EMBL/GenBank/DDBJ whole genome shotgun (WGS) entry which is preliminary data.</text>
</comment>
<keyword evidence="3" id="KW-0732">Signal</keyword>
<feature type="compositionally biased region" description="Low complexity" evidence="1">
    <location>
        <begin position="119"/>
        <end position="140"/>
    </location>
</feature>
<feature type="compositionally biased region" description="Polar residues" evidence="1">
    <location>
        <begin position="360"/>
        <end position="373"/>
    </location>
</feature>
<dbReference type="AlphaFoldDB" id="A0A553HT87"/>
<dbReference type="EMBL" id="VFLP01000048">
    <property type="protein sequence ID" value="TRX91169.1"/>
    <property type="molecule type" value="Genomic_DNA"/>
</dbReference>
<keyword evidence="2" id="KW-1133">Transmembrane helix</keyword>
<keyword evidence="2" id="KW-0472">Membrane</keyword>
<keyword evidence="2" id="KW-0812">Transmembrane</keyword>
<dbReference type="OrthoDB" id="4697512at2759"/>
<evidence type="ECO:0000313" key="4">
    <source>
        <dbReference type="EMBL" id="TRX91169.1"/>
    </source>
</evidence>
<evidence type="ECO:0000256" key="1">
    <source>
        <dbReference type="SAM" id="MobiDB-lite"/>
    </source>
</evidence>
<feature type="region of interest" description="Disordered" evidence="1">
    <location>
        <begin position="119"/>
        <end position="153"/>
    </location>
</feature>
<sequence>MCFIRMNVLSWILLYIILVTADSSRGSIGFYADSSCREQVNDAQDVATGACVNTKGVIAVAADSLPSCGHTTAILYISDIASCMDPSFLPIVSSGNVGDCLSFIEGRLIDSTHFQCNNSTDGTGNTPDDTPGYTTGGPLPSDDPPGDESGSGGGDLSLGTIVGIVFGIIPAIASVVGVTIKILDYRRSRRYSGYAGADGQPSQAYCGFSTPPNTEVRQSSMLLMLDRLPRQDLSNSQGSLMLFTDECCHDSISQSSVPLISGDCQGAPFAGIRGVVLTSLPTCPDYGLPLLIVSNETSCKNPQSESSANSGVIGKCQSFVVNEISSFQFICYGKGVSSVPLPSSTTTSWRWRSTPSTTAWAQSETQWTPTSSWDWDGAQSETQWTPTSTWGWGGTYEAAPTLMIIPTEKETKDPDADGQSWVTLTVTMNDTVYEVRQPTAEYDLVREELRDCSGGDMVSRRDGAPALVCLVTIWLLISLL</sequence>
<feature type="chain" id="PRO_5021709634" evidence="3">
    <location>
        <begin position="22"/>
        <end position="480"/>
    </location>
</feature>
<gene>
    <name evidence="4" type="ORF">FHL15_007957</name>
</gene>
<reference evidence="5" key="1">
    <citation type="submission" date="2019-06" db="EMBL/GenBank/DDBJ databases">
        <title>Draft genome sequence of the griseofulvin-producing fungus Xylaria cubensis strain G536.</title>
        <authorList>
            <person name="Mead M.E."/>
            <person name="Raja H.A."/>
            <person name="Steenwyk J.L."/>
            <person name="Knowles S.L."/>
            <person name="Oberlies N.H."/>
            <person name="Rokas A."/>
        </authorList>
    </citation>
    <scope>NUCLEOTIDE SEQUENCE [LARGE SCALE GENOMIC DNA]</scope>
    <source>
        <strain evidence="5">G536</strain>
    </source>
</reference>
<evidence type="ECO:0000256" key="3">
    <source>
        <dbReference type="SAM" id="SignalP"/>
    </source>
</evidence>
<feature type="transmembrane region" description="Helical" evidence="2">
    <location>
        <begin position="158"/>
        <end position="180"/>
    </location>
</feature>
<dbReference type="Proteomes" id="UP000319160">
    <property type="component" value="Unassembled WGS sequence"/>
</dbReference>
<keyword evidence="5" id="KW-1185">Reference proteome</keyword>
<feature type="signal peptide" evidence="3">
    <location>
        <begin position="1"/>
        <end position="21"/>
    </location>
</feature>
<organism evidence="4 5">
    <name type="scientific">Xylaria flabelliformis</name>
    <dbReference type="NCBI Taxonomy" id="2512241"/>
    <lineage>
        <taxon>Eukaryota</taxon>
        <taxon>Fungi</taxon>
        <taxon>Dikarya</taxon>
        <taxon>Ascomycota</taxon>
        <taxon>Pezizomycotina</taxon>
        <taxon>Sordariomycetes</taxon>
        <taxon>Xylariomycetidae</taxon>
        <taxon>Xylariales</taxon>
        <taxon>Xylariaceae</taxon>
        <taxon>Xylaria</taxon>
    </lineage>
</organism>
<proteinExistence type="predicted"/>
<evidence type="ECO:0000313" key="5">
    <source>
        <dbReference type="Proteomes" id="UP000319160"/>
    </source>
</evidence>